<dbReference type="AlphaFoldDB" id="A0A0P8D6M8"/>
<accession>A0A0P8D6M8</accession>
<protein>
    <submittedName>
        <fullName evidence="1">Uncharacterized protein</fullName>
    </submittedName>
</protein>
<gene>
    <name evidence="1" type="ORF">HLUCCA11_23160</name>
</gene>
<sequence length="208" mass="24012">MSITLLGWFSHDVLTLAGPSLAACQELFDFIVSELQQREDEQYPAVRKLRKALRNQRDQLLAFAGVVDQKLAAIADCFKLPLQAVREVCLLHRKHDTSNAYWVRWNQLYSQLSGMFHGVIEAVGKALEETLRASSMVENLNSRLRNYFFLRRSLGDDYLSLLQFFLNHRCFMRSQVPKCVGKSPKQLLTGEAHPHWLELLGFQRFQKA</sequence>
<proteinExistence type="predicted"/>
<name>A0A0P8D6M8_9CYAN</name>
<comment type="caution">
    <text evidence="1">The sequence shown here is derived from an EMBL/GenBank/DDBJ whole genome shotgun (WGS) entry which is preliminary data.</text>
</comment>
<dbReference type="PATRIC" id="fig|1666911.3.peg.5433"/>
<evidence type="ECO:0000313" key="1">
    <source>
        <dbReference type="EMBL" id="KPQ31716.1"/>
    </source>
</evidence>
<dbReference type="EMBL" id="LJZR01000087">
    <property type="protein sequence ID" value="KPQ31716.1"/>
    <property type="molecule type" value="Genomic_DNA"/>
</dbReference>
<reference evidence="1 2" key="1">
    <citation type="submission" date="2015-09" db="EMBL/GenBank/DDBJ databases">
        <title>Identification and resolution of microdiversity through metagenomic sequencing of parallel consortia.</title>
        <authorList>
            <person name="Nelson W.C."/>
            <person name="Romine M.F."/>
            <person name="Lindemann S.R."/>
        </authorList>
    </citation>
    <scope>NUCLEOTIDE SEQUENCE [LARGE SCALE GENOMIC DNA]</scope>
    <source>
        <strain evidence="1">Ana</strain>
    </source>
</reference>
<evidence type="ECO:0000313" key="2">
    <source>
        <dbReference type="Proteomes" id="UP000050465"/>
    </source>
</evidence>
<dbReference type="Proteomes" id="UP000050465">
    <property type="component" value="Unassembled WGS sequence"/>
</dbReference>
<organism evidence="1 2">
    <name type="scientific">Phormidesmis priestleyi Ana</name>
    <dbReference type="NCBI Taxonomy" id="1666911"/>
    <lineage>
        <taxon>Bacteria</taxon>
        <taxon>Bacillati</taxon>
        <taxon>Cyanobacteriota</taxon>
        <taxon>Cyanophyceae</taxon>
        <taxon>Leptolyngbyales</taxon>
        <taxon>Leptolyngbyaceae</taxon>
        <taxon>Phormidesmis</taxon>
    </lineage>
</organism>